<sequence>MDFYHRKPFIALVIGFFSIILLITGIAIAETPSPDSNNPKTEKVAKSSDDSDGDTDESDEDVDSSSSDNTADDESSSSEETSSSEDNDTDNTSSESDTDSVASSRVDESSNDESSSSTKGVSSTQEGDWTVAGPGMVFVSDNNLYYSRVKNPGNYQYVSQQNADSSGAHRAPRGNEYARP</sequence>
<evidence type="ECO:0000256" key="1">
    <source>
        <dbReference type="SAM" id="MobiDB-lite"/>
    </source>
</evidence>
<gene>
    <name evidence="3" type="ORF">R0H03_06080</name>
</gene>
<accession>A0AAW8YMS6</accession>
<feature type="compositionally biased region" description="Low complexity" evidence="1">
    <location>
        <begin position="90"/>
        <end position="104"/>
    </location>
</feature>
<dbReference type="RefSeq" id="WP_274803651.1">
    <property type="nucleotide sequence ID" value="NZ_CP118436.1"/>
</dbReference>
<feature type="compositionally biased region" description="Acidic residues" evidence="1">
    <location>
        <begin position="50"/>
        <end position="63"/>
    </location>
</feature>
<name>A0AAW8YMS6_PEDAC</name>
<protein>
    <submittedName>
        <fullName evidence="3">CvpA family protein</fullName>
    </submittedName>
</protein>
<keyword evidence="2" id="KW-0472">Membrane</keyword>
<comment type="caution">
    <text evidence="3">The sequence shown here is derived from an EMBL/GenBank/DDBJ whole genome shotgun (WGS) entry which is preliminary data.</text>
</comment>
<feature type="transmembrane region" description="Helical" evidence="2">
    <location>
        <begin position="9"/>
        <end position="29"/>
    </location>
</feature>
<keyword evidence="2" id="KW-1133">Transmembrane helix</keyword>
<organism evidence="3 4">
    <name type="scientific">Pediococcus acidilactici</name>
    <dbReference type="NCBI Taxonomy" id="1254"/>
    <lineage>
        <taxon>Bacteria</taxon>
        <taxon>Bacillati</taxon>
        <taxon>Bacillota</taxon>
        <taxon>Bacilli</taxon>
        <taxon>Lactobacillales</taxon>
        <taxon>Lactobacillaceae</taxon>
        <taxon>Pediococcus</taxon>
        <taxon>Pediococcus acidilactici group</taxon>
    </lineage>
</organism>
<dbReference type="EMBL" id="JAWJAX010000006">
    <property type="protein sequence ID" value="MDV2911427.1"/>
    <property type="molecule type" value="Genomic_DNA"/>
</dbReference>
<feature type="compositionally biased region" description="Acidic residues" evidence="1">
    <location>
        <begin position="70"/>
        <end position="89"/>
    </location>
</feature>
<dbReference type="AlphaFoldDB" id="A0AAW8YMS6"/>
<evidence type="ECO:0000313" key="3">
    <source>
        <dbReference type="EMBL" id="MDV2911427.1"/>
    </source>
</evidence>
<evidence type="ECO:0000256" key="2">
    <source>
        <dbReference type="SAM" id="Phobius"/>
    </source>
</evidence>
<feature type="compositionally biased region" description="Low complexity" evidence="1">
    <location>
        <begin position="112"/>
        <end position="123"/>
    </location>
</feature>
<reference evidence="3" key="2">
    <citation type="submission" date="2023-10" db="EMBL/GenBank/DDBJ databases">
        <authorList>
            <person name="Khurajog B."/>
        </authorList>
    </citation>
    <scope>NUCLEOTIDE SEQUENCE</scope>
    <source>
        <strain evidence="3">BF14</strain>
    </source>
</reference>
<feature type="region of interest" description="Disordered" evidence="1">
    <location>
        <begin position="156"/>
        <end position="180"/>
    </location>
</feature>
<keyword evidence="2" id="KW-0812">Transmembrane</keyword>
<dbReference type="Proteomes" id="UP001280415">
    <property type="component" value="Unassembled WGS sequence"/>
</dbReference>
<feature type="compositionally biased region" description="Polar residues" evidence="1">
    <location>
        <begin position="156"/>
        <end position="165"/>
    </location>
</feature>
<proteinExistence type="predicted"/>
<feature type="compositionally biased region" description="Basic and acidic residues" evidence="1">
    <location>
        <begin position="40"/>
        <end position="49"/>
    </location>
</feature>
<reference evidence="3" key="1">
    <citation type="journal article" date="2023" name="PeerJ">
        <title>Selection and evaluation of lactic acid bacteria from chicken feces in Thailand as potential probiotics.</title>
        <authorList>
            <person name="Khurajog B."/>
            <person name="Disastra Y."/>
            <person name="Lawwyne L.D."/>
            <person name="Sirichokchatchawan W."/>
            <person name="Niyomtham W."/>
            <person name="Yindee J."/>
            <person name="Hampson D.J."/>
            <person name="Prapasarakul N."/>
        </authorList>
    </citation>
    <scope>NUCLEOTIDE SEQUENCE</scope>
    <source>
        <strain evidence="3">BF14</strain>
    </source>
</reference>
<feature type="region of interest" description="Disordered" evidence="1">
    <location>
        <begin position="30"/>
        <end position="136"/>
    </location>
</feature>
<evidence type="ECO:0000313" key="4">
    <source>
        <dbReference type="Proteomes" id="UP001280415"/>
    </source>
</evidence>